<evidence type="ECO:0000256" key="5">
    <source>
        <dbReference type="ARBA" id="ARBA00022491"/>
    </source>
</evidence>
<accession>A0ABQ0GSL5</accession>
<keyword evidence="5" id="KW-0678">Repressor</keyword>
<evidence type="ECO:0000256" key="1">
    <source>
        <dbReference type="ARBA" id="ARBA00004123"/>
    </source>
</evidence>
<dbReference type="GeneID" id="98181688"/>
<dbReference type="EMBL" id="BAAFSV010000006">
    <property type="protein sequence ID" value="GAB1320736.1"/>
    <property type="molecule type" value="Genomic_DNA"/>
</dbReference>
<feature type="region of interest" description="Disordered" evidence="9">
    <location>
        <begin position="1"/>
        <end position="90"/>
    </location>
</feature>
<evidence type="ECO:0000256" key="9">
    <source>
        <dbReference type="SAM" id="MobiDB-lite"/>
    </source>
</evidence>
<comment type="similarity">
    <text evidence="3">Belongs to the WHI5/NRM1 family.</text>
</comment>
<evidence type="ECO:0000256" key="6">
    <source>
        <dbReference type="ARBA" id="ARBA00023015"/>
    </source>
</evidence>
<protein>
    <recommendedName>
        <fullName evidence="12">Cyclin-dependent kinase</fullName>
    </recommendedName>
</protein>
<keyword evidence="7" id="KW-0804">Transcription</keyword>
<evidence type="ECO:0000256" key="3">
    <source>
        <dbReference type="ARBA" id="ARBA00006922"/>
    </source>
</evidence>
<feature type="compositionally biased region" description="Polar residues" evidence="9">
    <location>
        <begin position="30"/>
        <end position="40"/>
    </location>
</feature>
<proteinExistence type="inferred from homology"/>
<gene>
    <name evidence="10" type="ORF">MFIFM68171_10946</name>
</gene>
<name>A0ABQ0GSL5_9PEZI</name>
<evidence type="ECO:0000256" key="7">
    <source>
        <dbReference type="ARBA" id="ARBA00023163"/>
    </source>
</evidence>
<dbReference type="Proteomes" id="UP001628179">
    <property type="component" value="Unassembled WGS sequence"/>
</dbReference>
<dbReference type="Pfam" id="PF08528">
    <property type="entry name" value="Whi5"/>
    <property type="match status" value="1"/>
</dbReference>
<evidence type="ECO:0000256" key="4">
    <source>
        <dbReference type="ARBA" id="ARBA00022490"/>
    </source>
</evidence>
<feature type="compositionally biased region" description="Basic and acidic residues" evidence="9">
    <location>
        <begin position="274"/>
        <end position="286"/>
    </location>
</feature>
<evidence type="ECO:0000313" key="10">
    <source>
        <dbReference type="EMBL" id="GAB1320736.1"/>
    </source>
</evidence>
<evidence type="ECO:0000256" key="2">
    <source>
        <dbReference type="ARBA" id="ARBA00004496"/>
    </source>
</evidence>
<keyword evidence="11" id="KW-1185">Reference proteome</keyword>
<feature type="compositionally biased region" description="Polar residues" evidence="9">
    <location>
        <begin position="120"/>
        <end position="138"/>
    </location>
</feature>
<evidence type="ECO:0000256" key="8">
    <source>
        <dbReference type="ARBA" id="ARBA00023242"/>
    </source>
</evidence>
<feature type="region of interest" description="Disordered" evidence="9">
    <location>
        <begin position="117"/>
        <end position="153"/>
    </location>
</feature>
<feature type="compositionally biased region" description="Basic residues" evidence="9">
    <location>
        <begin position="1"/>
        <end position="10"/>
    </location>
</feature>
<keyword evidence="4" id="KW-0963">Cytoplasm</keyword>
<dbReference type="InterPro" id="IPR013734">
    <property type="entry name" value="TF_Nrm1/Whi5"/>
</dbReference>
<evidence type="ECO:0008006" key="12">
    <source>
        <dbReference type="Google" id="ProtNLM"/>
    </source>
</evidence>
<comment type="subcellular location">
    <subcellularLocation>
        <location evidence="2">Cytoplasm</location>
    </subcellularLocation>
    <subcellularLocation>
        <location evidence="1">Nucleus</location>
    </subcellularLocation>
</comment>
<reference evidence="10 11" key="1">
    <citation type="submission" date="2024-09" db="EMBL/GenBank/DDBJ databases">
        <title>Itraconazole resistance in Madurella fahalii resulting from another homologue of gene encoding cytochrome P450 14-alpha sterol demethylase (CYP51).</title>
        <authorList>
            <person name="Yoshioka I."/>
            <person name="Fahal A.H."/>
            <person name="Kaneko S."/>
            <person name="Yaguchi T."/>
        </authorList>
    </citation>
    <scope>NUCLEOTIDE SEQUENCE [LARGE SCALE GENOMIC DNA]</scope>
    <source>
        <strain evidence="10 11">IFM 68171</strain>
    </source>
</reference>
<feature type="compositionally biased region" description="Low complexity" evidence="9">
    <location>
        <begin position="41"/>
        <end position="53"/>
    </location>
</feature>
<evidence type="ECO:0000313" key="11">
    <source>
        <dbReference type="Proteomes" id="UP001628179"/>
    </source>
</evidence>
<comment type="caution">
    <text evidence="10">The sequence shown here is derived from an EMBL/GenBank/DDBJ whole genome shotgun (WGS) entry which is preliminary data.</text>
</comment>
<feature type="region of interest" description="Disordered" evidence="9">
    <location>
        <begin position="238"/>
        <end position="339"/>
    </location>
</feature>
<feature type="compositionally biased region" description="Low complexity" evidence="9">
    <location>
        <begin position="326"/>
        <end position="339"/>
    </location>
</feature>
<keyword evidence="8" id="KW-0539">Nucleus</keyword>
<sequence length="339" mass="36314">MNASPVKRRVLGALDPNAPSPKVRRDQKPESQQSPIKASLSTTTAPARTASRTPEVESPSRKRPLAAPSTTPHADIDSGEEPASKRPCLGEDAEAQRIECDNVARTVRILLFFSHERSTNDGPQQQFPRSPLQSSPTRGTRKHRSPSIASTASISVFDTSAAANDTTLTEPDLHANPAPVTATATAPPPRPTTITAPQRRSPAPRLTRDQAREKAEILRLRLGLASYKVRTGQTDVPLERLQAGGDGRNLAADMWTERESGRERQRRQRQRQSQHGEEEGDVRDQGETQGSGASKRARDESAPGDAATLPRRRSAAGDCGGGDDASGGAASGLLSLARS</sequence>
<dbReference type="RefSeq" id="XP_070922466.1">
    <property type="nucleotide sequence ID" value="XM_071066365.1"/>
</dbReference>
<organism evidence="10 11">
    <name type="scientific">Madurella fahalii</name>
    <dbReference type="NCBI Taxonomy" id="1157608"/>
    <lineage>
        <taxon>Eukaryota</taxon>
        <taxon>Fungi</taxon>
        <taxon>Dikarya</taxon>
        <taxon>Ascomycota</taxon>
        <taxon>Pezizomycotina</taxon>
        <taxon>Sordariomycetes</taxon>
        <taxon>Sordariomycetidae</taxon>
        <taxon>Sordariales</taxon>
        <taxon>Sordariales incertae sedis</taxon>
        <taxon>Madurella</taxon>
    </lineage>
</organism>
<feature type="compositionally biased region" description="Low complexity" evidence="9">
    <location>
        <begin position="175"/>
        <end position="185"/>
    </location>
</feature>
<feature type="region of interest" description="Disordered" evidence="9">
    <location>
        <begin position="169"/>
        <end position="212"/>
    </location>
</feature>
<keyword evidence="6" id="KW-0805">Transcription regulation</keyword>